<comment type="caution">
    <text evidence="1">The sequence shown here is derived from an EMBL/GenBank/DDBJ whole genome shotgun (WGS) entry which is preliminary data.</text>
</comment>
<sequence length="44" mass="5178">MRNTLLKKYFSYFIILINNKLSKNNENMRNAFLISDSSPNLVVI</sequence>
<gene>
    <name evidence="1" type="ORF">HMPREF1061_00711</name>
</gene>
<evidence type="ECO:0000313" key="1">
    <source>
        <dbReference type="EMBL" id="EIY22627.1"/>
    </source>
</evidence>
<dbReference type="AlphaFoldDB" id="I8VBF3"/>
<keyword evidence="2" id="KW-1185">Reference proteome</keyword>
<organism evidence="1 2">
    <name type="scientific">Bacteroides caccae CL03T12C61</name>
    <dbReference type="NCBI Taxonomy" id="997873"/>
    <lineage>
        <taxon>Bacteria</taxon>
        <taxon>Pseudomonadati</taxon>
        <taxon>Bacteroidota</taxon>
        <taxon>Bacteroidia</taxon>
        <taxon>Bacteroidales</taxon>
        <taxon>Bacteroidaceae</taxon>
        <taxon>Bacteroides</taxon>
    </lineage>
</organism>
<protein>
    <submittedName>
        <fullName evidence="1">Uncharacterized protein</fullName>
    </submittedName>
</protein>
<proteinExistence type="predicted"/>
<name>I8VBF3_9BACE</name>
<reference evidence="1 2" key="1">
    <citation type="submission" date="2012-02" db="EMBL/GenBank/DDBJ databases">
        <title>The Genome Sequence of Bacteroides caccae CL03T12C61.</title>
        <authorList>
            <consortium name="The Broad Institute Genome Sequencing Platform"/>
            <person name="Earl A."/>
            <person name="Ward D."/>
            <person name="Feldgarden M."/>
            <person name="Gevers D."/>
            <person name="Zitomersky N.L."/>
            <person name="Coyne M.J."/>
            <person name="Comstock L.E."/>
            <person name="Young S.K."/>
            <person name="Zeng Q."/>
            <person name="Gargeya S."/>
            <person name="Fitzgerald M."/>
            <person name="Haas B."/>
            <person name="Abouelleil A."/>
            <person name="Alvarado L."/>
            <person name="Arachchi H.M."/>
            <person name="Berlin A."/>
            <person name="Chapman S.B."/>
            <person name="Gearin G."/>
            <person name="Goldberg J."/>
            <person name="Griggs A."/>
            <person name="Gujja S."/>
            <person name="Hansen M."/>
            <person name="Heiman D."/>
            <person name="Howarth C."/>
            <person name="Larimer J."/>
            <person name="Lui A."/>
            <person name="MacDonald P.J.P."/>
            <person name="McCowen C."/>
            <person name="Montmayeur A."/>
            <person name="Murphy C."/>
            <person name="Neiman D."/>
            <person name="Pearson M."/>
            <person name="Priest M."/>
            <person name="Roberts A."/>
            <person name="Saif S."/>
            <person name="Shea T."/>
            <person name="Sisk P."/>
            <person name="Stolte C."/>
            <person name="Sykes S."/>
            <person name="Wortman J."/>
            <person name="Nusbaum C."/>
            <person name="Birren B."/>
        </authorList>
    </citation>
    <scope>NUCLEOTIDE SEQUENCE [LARGE SCALE GENOMIC DNA]</scope>
    <source>
        <strain evidence="1 2">CL03T12C61</strain>
    </source>
</reference>
<accession>I8VBF3</accession>
<evidence type="ECO:0000313" key="2">
    <source>
        <dbReference type="Proteomes" id="UP000002965"/>
    </source>
</evidence>
<dbReference type="Proteomes" id="UP000002965">
    <property type="component" value="Unassembled WGS sequence"/>
</dbReference>
<dbReference type="EMBL" id="AGXF01000005">
    <property type="protein sequence ID" value="EIY22627.1"/>
    <property type="molecule type" value="Genomic_DNA"/>
</dbReference>
<dbReference type="HOGENOM" id="CLU_3211997_0_0_10"/>